<feature type="domain" description="PX" evidence="10">
    <location>
        <begin position="150"/>
        <end position="260"/>
    </location>
</feature>
<keyword evidence="12" id="KW-1185">Reference proteome</keyword>
<keyword evidence="5" id="KW-0472">Membrane</keyword>
<dbReference type="GO" id="GO:0097320">
    <property type="term" value="P:plasma membrane tubulation"/>
    <property type="evidence" value="ECO:0007669"/>
    <property type="project" value="TreeGrafter"/>
</dbReference>
<dbReference type="InterPro" id="IPR019497">
    <property type="entry name" value="Sorting_nexin_WASP-bd-dom"/>
</dbReference>
<dbReference type="GO" id="GO:0036089">
    <property type="term" value="P:cleavage furrow formation"/>
    <property type="evidence" value="ECO:0007669"/>
    <property type="project" value="TreeGrafter"/>
</dbReference>
<reference evidence="11" key="2">
    <citation type="submission" date="2025-09" db="UniProtKB">
        <authorList>
            <consortium name="Ensembl"/>
        </authorList>
    </citation>
    <scope>IDENTIFICATION</scope>
</reference>
<dbReference type="SUPFAM" id="SSF64268">
    <property type="entry name" value="PX domain"/>
    <property type="match status" value="1"/>
</dbReference>
<dbReference type="GO" id="GO:0016197">
    <property type="term" value="P:endosomal transport"/>
    <property type="evidence" value="ECO:0007669"/>
    <property type="project" value="TreeGrafter"/>
</dbReference>
<keyword evidence="3 7" id="KW-0728">SH3 domain</keyword>
<dbReference type="GO" id="GO:0006897">
    <property type="term" value="P:endocytosis"/>
    <property type="evidence" value="ECO:0007669"/>
    <property type="project" value="TreeGrafter"/>
</dbReference>
<dbReference type="GO" id="GO:0035091">
    <property type="term" value="F:phosphatidylinositol binding"/>
    <property type="evidence" value="ECO:0007669"/>
    <property type="project" value="InterPro"/>
</dbReference>
<dbReference type="AlphaFoldDB" id="A0A8C4PYI1"/>
<evidence type="ECO:0000256" key="6">
    <source>
        <dbReference type="ARBA" id="ARBA00023329"/>
    </source>
</evidence>
<evidence type="ECO:0000313" key="12">
    <source>
        <dbReference type="Proteomes" id="UP000694388"/>
    </source>
</evidence>
<dbReference type="Gene3D" id="1.20.1270.60">
    <property type="entry name" value="Arfaptin homology (AH) domain/BAR domain"/>
    <property type="match status" value="1"/>
</dbReference>
<dbReference type="PROSITE" id="PS50002">
    <property type="entry name" value="SH3"/>
    <property type="match status" value="1"/>
</dbReference>
<dbReference type="Gene3D" id="3.30.1520.10">
    <property type="entry name" value="Phox-like domain"/>
    <property type="match status" value="1"/>
</dbReference>
<evidence type="ECO:0000256" key="8">
    <source>
        <dbReference type="SAM" id="MobiDB-lite"/>
    </source>
</evidence>
<evidence type="ECO:0000313" key="11">
    <source>
        <dbReference type="Ensembl" id="ENSEBUP00000005006.1"/>
    </source>
</evidence>
<feature type="region of interest" description="Disordered" evidence="8">
    <location>
        <begin position="1"/>
        <end position="100"/>
    </location>
</feature>
<proteinExistence type="inferred from homology"/>
<dbReference type="GeneTree" id="ENSGT00940000156557"/>
<comment type="subcellular location">
    <subcellularLocation>
        <location evidence="1">Cytoplasmic vesicle membrane</location>
    </subcellularLocation>
</comment>
<dbReference type="GO" id="GO:0005886">
    <property type="term" value="C:plasma membrane"/>
    <property type="evidence" value="ECO:0007669"/>
    <property type="project" value="TreeGrafter"/>
</dbReference>
<dbReference type="InterPro" id="IPR027267">
    <property type="entry name" value="AH/BAR_dom_sf"/>
</dbReference>
<evidence type="ECO:0000256" key="1">
    <source>
        <dbReference type="ARBA" id="ARBA00004156"/>
    </source>
</evidence>
<feature type="domain" description="SH3" evidence="9">
    <location>
        <begin position="1"/>
        <end position="33"/>
    </location>
</feature>
<accession>A0A8C4PYI1</accession>
<reference evidence="11" key="1">
    <citation type="submission" date="2025-08" db="UniProtKB">
        <authorList>
            <consortium name="Ensembl"/>
        </authorList>
    </citation>
    <scope>IDENTIFICATION</scope>
</reference>
<comment type="similarity">
    <text evidence="2">Belongs to the sorting nexin family.</text>
</comment>
<dbReference type="Gene3D" id="2.30.30.40">
    <property type="entry name" value="SH3 Domains"/>
    <property type="match status" value="1"/>
</dbReference>
<dbReference type="InterPro" id="IPR001452">
    <property type="entry name" value="SH3_domain"/>
</dbReference>
<dbReference type="SUPFAM" id="SSF50044">
    <property type="entry name" value="SH3-domain"/>
    <property type="match status" value="1"/>
</dbReference>
<dbReference type="SMART" id="SM00312">
    <property type="entry name" value="PX"/>
    <property type="match status" value="1"/>
</dbReference>
<sequence>MSAQDRDDGWFEAETSDGRKGLVPRDYVQVWTTGNALPAPGFNNQAQSVHVPPATLNVQASFSPDEGDSWDSDEEAAEHGTLGGRRRQKESDASRPNRASSAVISLNKVMQGKHGLDSFLIGKNCPITAESIVIQVGEGGPRWEVTTPRLHCIIASPKKSNKLYGMKSFIEYQLTPNDSLVSVFRRYKHFDWLYERLVAKFGAVALVPPLPDKQVAGRFEDEFIQLRMERLQAWMDRVCFHPLLGSSQVFRHFLHASNEKEWKEGKRKAEKDEAVGAGVFASISTSNPTLSNDLDEIDHNIEKFTRFVRSMDETVKHLLSCGQAHYRHCVTEFPKDYQGMGKAIKDLSTTFAMNEIQSENSLINAMSFMGTTYDKIGGG</sequence>
<evidence type="ECO:0000259" key="9">
    <source>
        <dbReference type="PROSITE" id="PS50002"/>
    </source>
</evidence>
<evidence type="ECO:0000256" key="2">
    <source>
        <dbReference type="ARBA" id="ARBA00010883"/>
    </source>
</evidence>
<dbReference type="Pfam" id="PF10456">
    <property type="entry name" value="BAR_3_WASP_bdg"/>
    <property type="match status" value="1"/>
</dbReference>
<dbReference type="CDD" id="cd06862">
    <property type="entry name" value="PX_SNX9_18_like"/>
    <property type="match status" value="1"/>
</dbReference>
<keyword evidence="4" id="KW-0813">Transport</keyword>
<evidence type="ECO:0000256" key="7">
    <source>
        <dbReference type="PROSITE-ProRule" id="PRU00192"/>
    </source>
</evidence>
<dbReference type="InterPro" id="IPR036028">
    <property type="entry name" value="SH3-like_dom_sf"/>
</dbReference>
<evidence type="ECO:0000256" key="5">
    <source>
        <dbReference type="ARBA" id="ARBA00023136"/>
    </source>
</evidence>
<dbReference type="Ensembl" id="ENSEBUT00000005444.1">
    <property type="protein sequence ID" value="ENSEBUP00000005006.1"/>
    <property type="gene ID" value="ENSEBUG00000003462.1"/>
</dbReference>
<name>A0A8C4PYI1_EPTBU</name>
<dbReference type="InterPro" id="IPR001683">
    <property type="entry name" value="PX_dom"/>
</dbReference>
<evidence type="ECO:0000256" key="4">
    <source>
        <dbReference type="ARBA" id="ARBA00022927"/>
    </source>
</evidence>
<dbReference type="GO" id="GO:0030659">
    <property type="term" value="C:cytoplasmic vesicle membrane"/>
    <property type="evidence" value="ECO:0007669"/>
    <property type="project" value="UniProtKB-SubCell"/>
</dbReference>
<keyword evidence="6" id="KW-0968">Cytoplasmic vesicle</keyword>
<evidence type="ECO:0000256" key="3">
    <source>
        <dbReference type="ARBA" id="ARBA00022443"/>
    </source>
</evidence>
<organism evidence="11 12">
    <name type="scientific">Eptatretus burgeri</name>
    <name type="common">Inshore hagfish</name>
    <dbReference type="NCBI Taxonomy" id="7764"/>
    <lineage>
        <taxon>Eukaryota</taxon>
        <taxon>Metazoa</taxon>
        <taxon>Chordata</taxon>
        <taxon>Craniata</taxon>
        <taxon>Vertebrata</taxon>
        <taxon>Cyclostomata</taxon>
        <taxon>Myxini</taxon>
        <taxon>Myxiniformes</taxon>
        <taxon>Myxinidae</taxon>
        <taxon>Eptatretinae</taxon>
        <taxon>Eptatretus</taxon>
    </lineage>
</organism>
<dbReference type="FunFam" id="3.30.1520.10:FF:000004">
    <property type="entry name" value="Sorting nexin"/>
    <property type="match status" value="1"/>
</dbReference>
<dbReference type="Pfam" id="PF00787">
    <property type="entry name" value="PX"/>
    <property type="match status" value="1"/>
</dbReference>
<dbReference type="Proteomes" id="UP000694388">
    <property type="component" value="Unplaced"/>
</dbReference>
<dbReference type="InterPro" id="IPR036871">
    <property type="entry name" value="PX_dom_sf"/>
</dbReference>
<dbReference type="PANTHER" id="PTHR45827:SF2">
    <property type="entry name" value="SORTING NEXIN-9"/>
    <property type="match status" value="1"/>
</dbReference>
<feature type="compositionally biased region" description="Acidic residues" evidence="8">
    <location>
        <begin position="65"/>
        <end position="76"/>
    </location>
</feature>
<dbReference type="GO" id="GO:0015031">
    <property type="term" value="P:protein transport"/>
    <property type="evidence" value="ECO:0007669"/>
    <property type="project" value="UniProtKB-KW"/>
</dbReference>
<dbReference type="PROSITE" id="PS50195">
    <property type="entry name" value="PX"/>
    <property type="match status" value="1"/>
</dbReference>
<protein>
    <submittedName>
        <fullName evidence="11">Sorting nexin 9a</fullName>
    </submittedName>
</protein>
<keyword evidence="4" id="KW-0653">Protein transport</keyword>
<evidence type="ECO:0000259" key="10">
    <source>
        <dbReference type="PROSITE" id="PS50195"/>
    </source>
</evidence>
<dbReference type="PANTHER" id="PTHR45827">
    <property type="entry name" value="SORTING NEXIN"/>
    <property type="match status" value="1"/>
</dbReference>